<dbReference type="InterPro" id="IPR025334">
    <property type="entry name" value="DUF4240"/>
</dbReference>
<reference evidence="2 3" key="1">
    <citation type="submission" date="2016-10" db="EMBL/GenBank/DDBJ databases">
        <authorList>
            <person name="de Groot N.N."/>
        </authorList>
    </citation>
    <scope>NUCLEOTIDE SEQUENCE [LARGE SCALE GENOMIC DNA]</scope>
    <source>
        <strain evidence="2 3">DSM 6059</strain>
    </source>
</reference>
<dbReference type="OrthoDB" id="6200718at2"/>
<dbReference type="Pfam" id="PF14024">
    <property type="entry name" value="DUF4240"/>
    <property type="match status" value="1"/>
</dbReference>
<keyword evidence="3" id="KW-1185">Reference proteome</keyword>
<protein>
    <recommendedName>
        <fullName evidence="1">DUF4240 domain-containing protein</fullName>
    </recommendedName>
</protein>
<accession>A0A1I1FGI3</accession>
<dbReference type="EMBL" id="FOLO01000003">
    <property type="protein sequence ID" value="SFB96233.1"/>
    <property type="molecule type" value="Genomic_DNA"/>
</dbReference>
<name>A0A1I1FGI3_9GAMM</name>
<dbReference type="AlphaFoldDB" id="A0A1I1FGI3"/>
<gene>
    <name evidence="2" type="ORF">SAMN02745724_00560</name>
</gene>
<proteinExistence type="predicted"/>
<sequence length="170" mass="20097">MTEDQFWTLVQAPNFHESSDEISEHLKLKLNDLNDDELACFDKYFNLKMRETYTWDLWAAAFIISGCNSEYAFSEFRSWLISRGKAIFNKTIENPDNLAGYDVIPFKDEQPYPFLDEYDLLAGQIYEDRTEEELPFIPSGIDEPSGKRFKNKAKMLKEKYPALFELFWKK</sequence>
<evidence type="ECO:0000259" key="1">
    <source>
        <dbReference type="Pfam" id="PF14024"/>
    </source>
</evidence>
<dbReference type="Proteomes" id="UP000198862">
    <property type="component" value="Unassembled WGS sequence"/>
</dbReference>
<dbReference type="RefSeq" id="WP_091979721.1">
    <property type="nucleotide sequence ID" value="NZ_FOLO01000003.1"/>
</dbReference>
<dbReference type="STRING" id="1123010.SAMN02745724_00560"/>
<evidence type="ECO:0000313" key="2">
    <source>
        <dbReference type="EMBL" id="SFB96233.1"/>
    </source>
</evidence>
<feature type="domain" description="DUF4240" evidence="1">
    <location>
        <begin position="1"/>
        <end position="127"/>
    </location>
</feature>
<evidence type="ECO:0000313" key="3">
    <source>
        <dbReference type="Proteomes" id="UP000198862"/>
    </source>
</evidence>
<organism evidence="2 3">
    <name type="scientific">Pseudoalteromonas denitrificans DSM 6059</name>
    <dbReference type="NCBI Taxonomy" id="1123010"/>
    <lineage>
        <taxon>Bacteria</taxon>
        <taxon>Pseudomonadati</taxon>
        <taxon>Pseudomonadota</taxon>
        <taxon>Gammaproteobacteria</taxon>
        <taxon>Alteromonadales</taxon>
        <taxon>Pseudoalteromonadaceae</taxon>
        <taxon>Pseudoalteromonas</taxon>
    </lineage>
</organism>